<evidence type="ECO:0000313" key="2">
    <source>
        <dbReference type="EMBL" id="OEO32027.1"/>
    </source>
</evidence>
<keyword evidence="1" id="KW-0472">Membrane</keyword>
<proteinExistence type="predicted"/>
<organism evidence="2 3">
    <name type="scientific">Devosia insulae DS-56</name>
    <dbReference type="NCBI Taxonomy" id="1116389"/>
    <lineage>
        <taxon>Bacteria</taxon>
        <taxon>Pseudomonadati</taxon>
        <taxon>Pseudomonadota</taxon>
        <taxon>Alphaproteobacteria</taxon>
        <taxon>Hyphomicrobiales</taxon>
        <taxon>Devosiaceae</taxon>
        <taxon>Devosia</taxon>
    </lineage>
</organism>
<dbReference type="GO" id="GO:0015385">
    <property type="term" value="F:sodium:proton antiporter activity"/>
    <property type="evidence" value="ECO:0007669"/>
    <property type="project" value="TreeGrafter"/>
</dbReference>
<feature type="transmembrane region" description="Helical" evidence="1">
    <location>
        <begin position="6"/>
        <end position="32"/>
    </location>
</feature>
<gene>
    <name evidence="2" type="ORF">VW23_013505</name>
</gene>
<dbReference type="NCBIfam" id="TIGR01300">
    <property type="entry name" value="CPA3_mnhG_phaG"/>
    <property type="match status" value="1"/>
</dbReference>
<evidence type="ECO:0000313" key="3">
    <source>
        <dbReference type="Proteomes" id="UP000095463"/>
    </source>
</evidence>
<keyword evidence="3" id="KW-1185">Reference proteome</keyword>
<sequence>MIDALPLWLAILVSVCVVVGAGLTMAGCLGLVRFPDFYRRIHAPTMGTSMGGGLILLASAIFFTVTGQRLVIHELVIFLFVTVTTPVTLMLLARATLFRDRIEEARETPPSDEAKD</sequence>
<reference evidence="2 3" key="1">
    <citation type="journal article" date="2015" name="Genome Announc.">
        <title>Genome Assemblies of Three Soil-Associated Devosia species: D. insulae, D. limi, and D. soli.</title>
        <authorList>
            <person name="Hassan Y.I."/>
            <person name="Lepp D."/>
            <person name="Zhou T."/>
        </authorList>
    </citation>
    <scope>NUCLEOTIDE SEQUENCE [LARGE SCALE GENOMIC DNA]</scope>
    <source>
        <strain evidence="2 3">DS-56</strain>
    </source>
</reference>
<dbReference type="InterPro" id="IPR005133">
    <property type="entry name" value="PhaG_MnhG_YufB"/>
</dbReference>
<dbReference type="RefSeq" id="WP_069908813.1">
    <property type="nucleotide sequence ID" value="NZ_LAJE02000099.1"/>
</dbReference>
<name>A0A1E5XTV1_9HYPH</name>
<protein>
    <submittedName>
        <fullName evidence="2">Cation:proton antiporter</fullName>
    </submittedName>
</protein>
<feature type="transmembrane region" description="Helical" evidence="1">
    <location>
        <begin position="71"/>
        <end position="93"/>
    </location>
</feature>
<comment type="caution">
    <text evidence="2">The sequence shown here is derived from an EMBL/GenBank/DDBJ whole genome shotgun (WGS) entry which is preliminary data.</text>
</comment>
<feature type="transmembrane region" description="Helical" evidence="1">
    <location>
        <begin position="44"/>
        <end position="65"/>
    </location>
</feature>
<dbReference type="OrthoDB" id="4427992at2"/>
<accession>A0A1E5XTV1</accession>
<dbReference type="AlphaFoldDB" id="A0A1E5XTV1"/>
<keyword evidence="1" id="KW-1133">Transmembrane helix</keyword>
<keyword evidence="1" id="KW-0812">Transmembrane</keyword>
<dbReference type="Pfam" id="PF03334">
    <property type="entry name" value="PhaG_MnhG_YufB"/>
    <property type="match status" value="1"/>
</dbReference>
<dbReference type="PANTHER" id="PTHR34703">
    <property type="entry name" value="ANTIPORTER SUBUNIT MNHG2-RELATED"/>
    <property type="match status" value="1"/>
</dbReference>
<evidence type="ECO:0000256" key="1">
    <source>
        <dbReference type="SAM" id="Phobius"/>
    </source>
</evidence>
<dbReference type="Proteomes" id="UP000095463">
    <property type="component" value="Unassembled WGS sequence"/>
</dbReference>
<dbReference type="EMBL" id="LAJE02000099">
    <property type="protein sequence ID" value="OEO32027.1"/>
    <property type="molecule type" value="Genomic_DNA"/>
</dbReference>
<dbReference type="PANTHER" id="PTHR34703:SF1">
    <property type="entry name" value="ANTIPORTER SUBUNIT MNHG2-RELATED"/>
    <property type="match status" value="1"/>
</dbReference>